<evidence type="ECO:0000259" key="1">
    <source>
        <dbReference type="Pfam" id="PF24697"/>
    </source>
</evidence>
<feature type="domain" description="DUF7661" evidence="1">
    <location>
        <begin position="1"/>
        <end position="72"/>
    </location>
</feature>
<proteinExistence type="predicted"/>
<name>A0A9J6QBZ0_9ENTR</name>
<keyword evidence="3" id="KW-1185">Reference proteome</keyword>
<accession>A0A9J6QBZ0</accession>
<evidence type="ECO:0000313" key="2">
    <source>
        <dbReference type="EMBL" id="MCU6666786.1"/>
    </source>
</evidence>
<dbReference type="Proteomes" id="UP001063816">
    <property type="component" value="Unassembled WGS sequence"/>
</dbReference>
<dbReference type="RefSeq" id="WP_271284277.1">
    <property type="nucleotide sequence ID" value="NZ_JAMGZK010000054.1"/>
</dbReference>
<sequence>MMIYDVFGRYIGVKRDDERWLVFRVDLTERKFSRLYEVIIPDELTESEIPGWLDDIFHEAATGKHPDVKRIE</sequence>
<dbReference type="EMBL" id="JAMGZK010000054">
    <property type="protein sequence ID" value="MCU6666786.1"/>
    <property type="molecule type" value="Genomic_DNA"/>
</dbReference>
<comment type="caution">
    <text evidence="2">The sequence shown here is derived from an EMBL/GenBank/DDBJ whole genome shotgun (WGS) entry which is preliminary data.</text>
</comment>
<protein>
    <recommendedName>
        <fullName evidence="1">DUF7661 domain-containing protein</fullName>
    </recommendedName>
</protein>
<dbReference type="AlphaFoldDB" id="A0A9J6QBZ0"/>
<organism evidence="2 3">
    <name type="scientific">Silvania hatchlandensis</name>
    <dbReference type="NCBI Taxonomy" id="2926469"/>
    <lineage>
        <taxon>Bacteria</taxon>
        <taxon>Pseudomonadati</taxon>
        <taxon>Pseudomonadota</taxon>
        <taxon>Gammaproteobacteria</taxon>
        <taxon>Enterobacterales</taxon>
        <taxon>Enterobacteriaceae</taxon>
        <taxon>Silvania</taxon>
    </lineage>
</organism>
<dbReference type="Pfam" id="PF24697">
    <property type="entry name" value="DUF7661"/>
    <property type="match status" value="1"/>
</dbReference>
<gene>
    <name evidence="2" type="ORF">M8014_20840</name>
</gene>
<evidence type="ECO:0000313" key="3">
    <source>
        <dbReference type="Proteomes" id="UP001063816"/>
    </source>
</evidence>
<reference evidence="2" key="1">
    <citation type="submission" date="2022-05" db="EMBL/GenBank/DDBJ databases">
        <title>Description of a novel species of Leclercia; Leclercia tamurae and the Proposal for a Novel Genus Silvania gen. nov. Containing Two Novel Species Silvania hatchlandensis sp. nov. and Silvania confinis sp. nov. Isolated from the Rhizosphere of Oak.</title>
        <authorList>
            <person name="Maddock D.W."/>
            <person name="Brady C.L."/>
            <person name="Denman S."/>
            <person name="Arnold D."/>
        </authorList>
    </citation>
    <scope>NUCLEOTIDE SEQUENCE</scope>
    <source>
        <strain evidence="2">H19S6</strain>
    </source>
</reference>
<dbReference type="InterPro" id="IPR056078">
    <property type="entry name" value="DUF7661"/>
</dbReference>